<dbReference type="InterPro" id="IPR016024">
    <property type="entry name" value="ARM-type_fold"/>
</dbReference>
<dbReference type="SUPFAM" id="SSF56112">
    <property type="entry name" value="Protein kinase-like (PK-like)"/>
    <property type="match status" value="1"/>
</dbReference>
<dbReference type="Proteomes" id="UP001162031">
    <property type="component" value="Unassembled WGS sequence"/>
</dbReference>
<accession>A0AAV0TYR1</accession>
<feature type="compositionally biased region" description="Low complexity" evidence="11">
    <location>
        <begin position="1509"/>
        <end position="1525"/>
    </location>
</feature>
<feature type="domain" description="Protein kinase" evidence="12">
    <location>
        <begin position="34"/>
        <end position="390"/>
    </location>
</feature>
<dbReference type="SUPFAM" id="SSF50978">
    <property type="entry name" value="WD40 repeat-like"/>
    <property type="match status" value="1"/>
</dbReference>
<feature type="region of interest" description="Disordered" evidence="11">
    <location>
        <begin position="1509"/>
        <end position="1537"/>
    </location>
</feature>
<feature type="region of interest" description="Disordered" evidence="11">
    <location>
        <begin position="1003"/>
        <end position="1039"/>
    </location>
</feature>
<dbReference type="InterPro" id="IPR000719">
    <property type="entry name" value="Prot_kinase_dom"/>
</dbReference>
<evidence type="ECO:0000256" key="1">
    <source>
        <dbReference type="ARBA" id="ARBA00012513"/>
    </source>
</evidence>
<dbReference type="GO" id="GO:0034272">
    <property type="term" value="C:phosphatidylinositol 3-kinase complex, class III, type II"/>
    <property type="evidence" value="ECO:0007669"/>
    <property type="project" value="TreeGrafter"/>
</dbReference>
<dbReference type="Gene3D" id="1.10.510.10">
    <property type="entry name" value="Transferase(Phosphotransferase) domain 1"/>
    <property type="match status" value="2"/>
</dbReference>
<feature type="compositionally biased region" description="Polar residues" evidence="11">
    <location>
        <begin position="573"/>
        <end position="585"/>
    </location>
</feature>
<feature type="region of interest" description="Disordered" evidence="11">
    <location>
        <begin position="1224"/>
        <end position="1259"/>
    </location>
</feature>
<dbReference type="PROSITE" id="PS50011">
    <property type="entry name" value="PROTEIN_KINASE_DOM"/>
    <property type="match status" value="1"/>
</dbReference>
<dbReference type="GO" id="GO:0005770">
    <property type="term" value="C:late endosome"/>
    <property type="evidence" value="ECO:0007669"/>
    <property type="project" value="TreeGrafter"/>
</dbReference>
<evidence type="ECO:0000313" key="13">
    <source>
        <dbReference type="EMBL" id="CAI5727916.1"/>
    </source>
</evidence>
<evidence type="ECO:0000256" key="11">
    <source>
        <dbReference type="SAM" id="MobiDB-lite"/>
    </source>
</evidence>
<feature type="compositionally biased region" description="Polar residues" evidence="11">
    <location>
        <begin position="1021"/>
        <end position="1031"/>
    </location>
</feature>
<dbReference type="InterPro" id="IPR036322">
    <property type="entry name" value="WD40_repeat_dom_sf"/>
</dbReference>
<proteinExistence type="predicted"/>
<feature type="compositionally biased region" description="Polar residues" evidence="11">
    <location>
        <begin position="1464"/>
        <end position="1477"/>
    </location>
</feature>
<dbReference type="EC" id="2.7.11.1" evidence="1"/>
<dbReference type="EMBL" id="CANTFL010000810">
    <property type="protein sequence ID" value="CAI5727916.1"/>
    <property type="molecule type" value="Genomic_DNA"/>
</dbReference>
<feature type="repeat" description="HEAT" evidence="9">
    <location>
        <begin position="648"/>
        <end position="685"/>
    </location>
</feature>
<dbReference type="PROSITE" id="PS50077">
    <property type="entry name" value="HEAT_REPEAT"/>
    <property type="match status" value="2"/>
</dbReference>
<feature type="compositionally biased region" description="Low complexity" evidence="11">
    <location>
        <begin position="1145"/>
        <end position="1166"/>
    </location>
</feature>
<evidence type="ECO:0000256" key="10">
    <source>
        <dbReference type="PROSITE-ProRule" id="PRU00221"/>
    </source>
</evidence>
<dbReference type="GO" id="GO:0005524">
    <property type="term" value="F:ATP binding"/>
    <property type="evidence" value="ECO:0007669"/>
    <property type="project" value="UniProtKB-KW"/>
</dbReference>
<dbReference type="InterPro" id="IPR001680">
    <property type="entry name" value="WD40_rpt"/>
</dbReference>
<dbReference type="Pfam" id="PF22956">
    <property type="entry name" value="VPS15-like_hel"/>
    <property type="match status" value="1"/>
</dbReference>
<dbReference type="InterPro" id="IPR055231">
    <property type="entry name" value="2AA_helical"/>
</dbReference>
<feature type="repeat" description="HEAT" evidence="9">
    <location>
        <begin position="822"/>
        <end position="860"/>
    </location>
</feature>
<feature type="region of interest" description="Disordered" evidence="11">
    <location>
        <begin position="278"/>
        <end position="297"/>
    </location>
</feature>
<protein>
    <recommendedName>
        <fullName evidence="1">non-specific serine/threonine protein kinase</fullName>
        <ecNumber evidence="1">2.7.11.1</ecNumber>
    </recommendedName>
</protein>
<dbReference type="InterPro" id="IPR045162">
    <property type="entry name" value="Vps15-like"/>
</dbReference>
<evidence type="ECO:0000259" key="12">
    <source>
        <dbReference type="PROSITE" id="PS50011"/>
    </source>
</evidence>
<dbReference type="PROSITE" id="PS00108">
    <property type="entry name" value="PROTEIN_KINASE_ST"/>
    <property type="match status" value="1"/>
</dbReference>
<feature type="region of interest" description="Disordered" evidence="11">
    <location>
        <begin position="1350"/>
        <end position="1369"/>
    </location>
</feature>
<dbReference type="Pfam" id="PF00400">
    <property type="entry name" value="WD40"/>
    <property type="match status" value="1"/>
</dbReference>
<dbReference type="PANTHER" id="PTHR17583">
    <property type="entry name" value="PHOSPHOINOSITIDE 3-KINASE REGULATORY SUBUNIT 4"/>
    <property type="match status" value="1"/>
</dbReference>
<evidence type="ECO:0000256" key="7">
    <source>
        <dbReference type="ARBA" id="ARBA00022777"/>
    </source>
</evidence>
<dbReference type="SMART" id="SM00320">
    <property type="entry name" value="WD40"/>
    <property type="match status" value="6"/>
</dbReference>
<dbReference type="PROSITE" id="PS50294">
    <property type="entry name" value="WD_REPEATS_REGION"/>
    <property type="match status" value="1"/>
</dbReference>
<organism evidence="13 14">
    <name type="scientific">Hyaloperonospora brassicae</name>
    <name type="common">Brassica downy mildew</name>
    <name type="synonym">Peronospora brassicae</name>
    <dbReference type="NCBI Taxonomy" id="162125"/>
    <lineage>
        <taxon>Eukaryota</taxon>
        <taxon>Sar</taxon>
        <taxon>Stramenopiles</taxon>
        <taxon>Oomycota</taxon>
        <taxon>Peronosporomycetes</taxon>
        <taxon>Peronosporales</taxon>
        <taxon>Peronosporaceae</taxon>
        <taxon>Hyaloperonospora</taxon>
    </lineage>
</organism>
<dbReference type="PRINTS" id="PR00320">
    <property type="entry name" value="GPROTEINBRPT"/>
</dbReference>
<evidence type="ECO:0000256" key="6">
    <source>
        <dbReference type="ARBA" id="ARBA00022741"/>
    </source>
</evidence>
<dbReference type="GO" id="GO:0016236">
    <property type="term" value="P:macroautophagy"/>
    <property type="evidence" value="ECO:0007669"/>
    <property type="project" value="InterPro"/>
</dbReference>
<dbReference type="FunFam" id="1.25.10.10:FF:000542">
    <property type="entry name" value="Phosphoinositide 3-kinase regulatory subunit 4"/>
    <property type="match status" value="1"/>
</dbReference>
<dbReference type="GO" id="GO:0071561">
    <property type="term" value="C:nucleus-vacuole junction"/>
    <property type="evidence" value="ECO:0007669"/>
    <property type="project" value="TreeGrafter"/>
</dbReference>
<gene>
    <name evidence="13" type="ORF">HBR001_LOCUS4204</name>
</gene>
<feature type="region of interest" description="Disordered" evidence="11">
    <location>
        <begin position="1125"/>
        <end position="1168"/>
    </location>
</feature>
<feature type="repeat" description="WD" evidence="10">
    <location>
        <begin position="1553"/>
        <end position="1588"/>
    </location>
</feature>
<feature type="compositionally biased region" description="Polar residues" evidence="11">
    <location>
        <begin position="1228"/>
        <end position="1241"/>
    </location>
</feature>
<dbReference type="InterPro" id="IPR021133">
    <property type="entry name" value="HEAT_type_2"/>
</dbReference>
<evidence type="ECO:0000256" key="4">
    <source>
        <dbReference type="ARBA" id="ARBA00022679"/>
    </source>
</evidence>
<dbReference type="InterPro" id="IPR020472">
    <property type="entry name" value="WD40_PAC1"/>
</dbReference>
<comment type="caution">
    <text evidence="13">The sequence shown here is derived from an EMBL/GenBank/DDBJ whole genome shotgun (WGS) entry which is preliminary data.</text>
</comment>
<feature type="region of interest" description="Disordered" evidence="11">
    <location>
        <begin position="1458"/>
        <end position="1477"/>
    </location>
</feature>
<reference evidence="13" key="1">
    <citation type="submission" date="2022-12" db="EMBL/GenBank/DDBJ databases">
        <authorList>
            <person name="Webb A."/>
        </authorList>
    </citation>
    <scope>NUCLEOTIDE SEQUENCE</scope>
    <source>
        <strain evidence="13">Hp1</strain>
    </source>
</reference>
<keyword evidence="3 10" id="KW-0853">WD repeat</keyword>
<dbReference type="GO" id="GO:0034271">
    <property type="term" value="C:phosphatidylinositol 3-kinase complex, class III, type I"/>
    <property type="evidence" value="ECO:0007669"/>
    <property type="project" value="TreeGrafter"/>
</dbReference>
<dbReference type="SMART" id="SM00220">
    <property type="entry name" value="S_TKc"/>
    <property type="match status" value="1"/>
</dbReference>
<keyword evidence="8" id="KW-0067">ATP-binding</keyword>
<keyword evidence="2" id="KW-0723">Serine/threonine-protein kinase</keyword>
<dbReference type="SUPFAM" id="SSF48371">
    <property type="entry name" value="ARM repeat"/>
    <property type="match status" value="1"/>
</dbReference>
<dbReference type="InterPro" id="IPR015943">
    <property type="entry name" value="WD40/YVTN_repeat-like_dom_sf"/>
</dbReference>
<dbReference type="Gene3D" id="1.25.10.10">
    <property type="entry name" value="Leucine-rich Repeat Variant"/>
    <property type="match status" value="2"/>
</dbReference>
<dbReference type="GO" id="GO:0045324">
    <property type="term" value="P:late endosome to vacuole transport"/>
    <property type="evidence" value="ECO:0007669"/>
    <property type="project" value="InterPro"/>
</dbReference>
<dbReference type="PANTHER" id="PTHR17583:SF0">
    <property type="entry name" value="PHOSPHOINOSITIDE 3-KINASE REGULATORY SUBUNIT 4"/>
    <property type="match status" value="1"/>
</dbReference>
<evidence type="ECO:0000256" key="5">
    <source>
        <dbReference type="ARBA" id="ARBA00022737"/>
    </source>
</evidence>
<dbReference type="Gene3D" id="2.130.10.10">
    <property type="entry name" value="YVTN repeat-like/Quinoprotein amine dehydrogenase"/>
    <property type="match status" value="1"/>
</dbReference>
<sequence>MGNAAPRAQPQSVLDSASQYRTFLMDYTPRSMDMMFGSLIGDGKFLKSISCKCDEGHLVVKIYRKYDERESLTRAEVALRRLTLAFSIEYEPNVMPYADFQLSHKSHVAFLVRPFFASNLYDRICSRPFLTLVEKKWLAFQLLRALAQSHAKGICHGDIKQENVMVTSWNWVFLTDFAPFKPTYIPEDDPADYNYYFCAIDATRRGCSVAPERFYGKGGAVVPPATAAATGASVSAAAAAALLGAKTSDAVYMLSKMADSDVSVEEVDKQILAMGTGSGGTATYMQSPPPPSYSRSRREGSLLESMDIFSAGCVIAELFSGGKPLFDLPSLLKYRTGDSDALRQRLKKVDDPRLEELLLHMLQLDPNARLSASGYLAKYTSSSGLFPTYFDNFLFKFLVLVLSRGGKVPDARIRLVCKYYGRLVREVAGVEDPEGEEFFKLRLKEGYGSDRLATVTGSDQQTHVAQRVLEELYQKIPSKHDKQNSERDNAALTKLHQIREHESDMRGLSASLQKKKIEKLHDQFQALTQKKETSLLLDYSRDAPNGRLNENTCSKDAEAKEEVGADGNDLSLDKSNTLPHTSSARQMKPPVHQGSEPWPHDRNGIVIILSLICSSLRHVQVPESKLTALYLIRSLGQYTSDEARLQRLIPYLLEVIDDPSATVRALALRTVAYLISLVESFPLADASVFPQYVLPAMVPFQSDPDELVRITFAECLPQLAETSRRFLEIAHAMKQKMLASSASAKSAVSGRGNDSSAPSTLYMASSSFDKELSVLHKMISRFVIQLTTPDQKASSSLVKRALLVDITRLCVFFGQERTLDVVLPQLITFLNDPDWELRGAFFDHIVGVCSFVGPEAVEQNILPCIEQALFDVQEIVITKAVECLTGLCQLGLFQNKISTLVEKARMTCSLLLHPSWWIRDAVLKLMGEIALKLRSVDANVFLGPLLRPFLRKTMVFLPDEKVSVVTKRLRDCCRPHVSRETFDRALLASSLSSGFNEVISDMERSAGQPPDDSDDDMVPTTPLSAMTTTSRESLEESVGDISRFRRNREALLSADSLDGYGMFRQQSSGAAVASSAAITAATISNSVEAGVLSMYDQRKNEIQSLKLMQQYVSIASMQMRSKLEMAKTEQAARMQGTSKSDRASSPRSSAIKSSAAASGGAARTSSNPFARKLSRSHLRMLFVPDMRFALSTAQPLTPNKVGIPSSSSLAASSATTTSTPATFTSTALVTRSRSNAPSSSPLHREISGASATSTGASMTEVPSLDSLSLSHVGKMYSLVEPSTPVSASSITVTGPSPMVPPGSVSSTVDDPGLSQMDSNHFAPTSGGVMVSMLNMNMRDMYGGDGMNSLLDPHHHHHHHPVHASPVSPPRQRMIKKAHTTYHHYFAFKESAMDPALGNPRKLLARLNALGIPPLPPDLGALRLPDGSPYSIYSHASSPYCLVGGGGIGLNKSAGIHGAPGNDRGGTNASSVTSSAMQVGSSTYPPGVGAFNVAAAAAAAINGGVTPSSFGNSNSSTGSGSHLSSGSGVGGGASYPSSSYHNWQPRKNVLVAELAEHSGAVTRVSAAQDYSFLASASNDGTVKIWSVRSLLHSVNQGSRCTYDGQGGVITDMKVLTNSHSVASASSDGTVHVFRVDKVSLVGGNVQATGLKELRANNSAVMTIDYLNNVTEALLLYATRDGKIHAWDLRMRREAWTLSISPELGYVTCITHSLDVSWLAVGTSRGFLCLWDLRFLVLIRIWRHSSHRAIHRLQPCLGLPNTLPLDETSVPLVFVAAGDGEVAVFDLSIGACRAVFRTLEAQASEAEASKCPTLLHVAIPHRSRSVLGSYLGIYGIATAFDEISTSPLSEEPSVRAMLCPSLHLRGIGDALITGGEDRQLRYWDIRNGKQSYTICGNGDAKSFYDNQIPPTDWWRMPDPSPRRYDEVPAAPTSTTHNITKPEMAWSKLSPPLITVCQDSSVYSTPGGVSASGSSGAESSVSMERRGFVPPSPAHTDCILDLTLVEVGSSHMSSPMLVSSGRDALIKVWK</sequence>
<evidence type="ECO:0000256" key="3">
    <source>
        <dbReference type="ARBA" id="ARBA00022574"/>
    </source>
</evidence>
<keyword evidence="6" id="KW-0547">Nucleotide-binding</keyword>
<feature type="repeat" description="WD" evidence="10">
    <location>
        <begin position="2013"/>
        <end position="2027"/>
    </location>
</feature>
<evidence type="ECO:0000256" key="9">
    <source>
        <dbReference type="PROSITE-ProRule" id="PRU00103"/>
    </source>
</evidence>
<feature type="compositionally biased region" description="Basic and acidic residues" evidence="11">
    <location>
        <begin position="553"/>
        <end position="563"/>
    </location>
</feature>
<keyword evidence="7" id="KW-0418">Kinase</keyword>
<feature type="region of interest" description="Disordered" evidence="11">
    <location>
        <begin position="541"/>
        <end position="596"/>
    </location>
</feature>
<feature type="compositionally biased region" description="Low complexity" evidence="11">
    <location>
        <begin position="1247"/>
        <end position="1257"/>
    </location>
</feature>
<dbReference type="PROSITE" id="PS50082">
    <property type="entry name" value="WD_REPEATS_2"/>
    <property type="match status" value="3"/>
</dbReference>
<evidence type="ECO:0000256" key="2">
    <source>
        <dbReference type="ARBA" id="ARBA00022527"/>
    </source>
</evidence>
<dbReference type="InterPro" id="IPR011989">
    <property type="entry name" value="ARM-like"/>
</dbReference>
<name>A0AAV0TYR1_HYABA</name>
<feature type="repeat" description="WD" evidence="10">
    <location>
        <begin position="1866"/>
        <end position="1891"/>
    </location>
</feature>
<dbReference type="InterPro" id="IPR008271">
    <property type="entry name" value="Ser/Thr_kinase_AS"/>
</dbReference>
<dbReference type="GO" id="GO:0006623">
    <property type="term" value="P:protein targeting to vacuole"/>
    <property type="evidence" value="ECO:0007669"/>
    <property type="project" value="TreeGrafter"/>
</dbReference>
<keyword evidence="4" id="KW-0808">Transferase</keyword>
<evidence type="ECO:0000256" key="8">
    <source>
        <dbReference type="ARBA" id="ARBA00022840"/>
    </source>
</evidence>
<dbReference type="GO" id="GO:0004674">
    <property type="term" value="F:protein serine/threonine kinase activity"/>
    <property type="evidence" value="ECO:0007669"/>
    <property type="project" value="UniProtKB-KW"/>
</dbReference>
<keyword evidence="5" id="KW-0677">Repeat</keyword>
<keyword evidence="14" id="KW-1185">Reference proteome</keyword>
<dbReference type="InterPro" id="IPR011009">
    <property type="entry name" value="Kinase-like_dom_sf"/>
</dbReference>
<dbReference type="Pfam" id="PF00069">
    <property type="entry name" value="Pkinase"/>
    <property type="match status" value="1"/>
</dbReference>
<evidence type="ECO:0000313" key="14">
    <source>
        <dbReference type="Proteomes" id="UP001162031"/>
    </source>
</evidence>